<dbReference type="PANTHER" id="PTHR30175:SF4">
    <property type="entry name" value="PTS SYSTEM TREHALOSE-SPECIFIC EIIBC COMPONENT"/>
    <property type="match status" value="1"/>
</dbReference>
<dbReference type="SUPFAM" id="SSF55604">
    <property type="entry name" value="Glucose permease domain IIB"/>
    <property type="match status" value="1"/>
</dbReference>
<dbReference type="InterPro" id="IPR013013">
    <property type="entry name" value="PTS_EIIC_1"/>
</dbReference>
<dbReference type="PROSITE" id="PS51103">
    <property type="entry name" value="PTS_EIIC_TYPE_1"/>
    <property type="match status" value="1"/>
</dbReference>
<name>A0A9D1MU43_9FIRM</name>
<feature type="transmembrane region" description="Helical" evidence="12">
    <location>
        <begin position="399"/>
        <end position="422"/>
    </location>
</feature>
<dbReference type="SUPFAM" id="SSF51261">
    <property type="entry name" value="Duplicated hybrid motif"/>
    <property type="match status" value="1"/>
</dbReference>
<dbReference type="PROSITE" id="PS00371">
    <property type="entry name" value="PTS_EIIA_TYPE_1_HIS"/>
    <property type="match status" value="1"/>
</dbReference>
<evidence type="ECO:0000256" key="12">
    <source>
        <dbReference type="SAM" id="Phobius"/>
    </source>
</evidence>
<dbReference type="GO" id="GO:0008982">
    <property type="term" value="F:protein-N(PI)-phosphohistidine-sugar phosphotransferase activity"/>
    <property type="evidence" value="ECO:0007669"/>
    <property type="project" value="InterPro"/>
</dbReference>
<dbReference type="InterPro" id="IPR011055">
    <property type="entry name" value="Dup_hybrid_motif"/>
</dbReference>
<dbReference type="InterPro" id="IPR050558">
    <property type="entry name" value="PTS_Sugar-Specific_Components"/>
</dbReference>
<keyword evidence="2" id="KW-0813">Transport</keyword>
<evidence type="ECO:0000256" key="9">
    <source>
        <dbReference type="ARBA" id="ARBA00022989"/>
    </source>
</evidence>
<dbReference type="GO" id="GO:0005886">
    <property type="term" value="C:plasma membrane"/>
    <property type="evidence" value="ECO:0007669"/>
    <property type="project" value="UniProtKB-SubCell"/>
</dbReference>
<dbReference type="NCBIfam" id="TIGR00830">
    <property type="entry name" value="PTBA"/>
    <property type="match status" value="1"/>
</dbReference>
<keyword evidence="5 16" id="KW-0808">Transferase</keyword>
<dbReference type="GO" id="GO:0009401">
    <property type="term" value="P:phosphoenolpyruvate-dependent sugar phosphotransferase system"/>
    <property type="evidence" value="ECO:0007669"/>
    <property type="project" value="UniProtKB-KW"/>
</dbReference>
<proteinExistence type="predicted"/>
<dbReference type="CDD" id="cd00212">
    <property type="entry name" value="PTS_IIB_glc"/>
    <property type="match status" value="1"/>
</dbReference>
<evidence type="ECO:0000256" key="10">
    <source>
        <dbReference type="ARBA" id="ARBA00023136"/>
    </source>
</evidence>
<evidence type="ECO:0000259" key="15">
    <source>
        <dbReference type="PROSITE" id="PS51103"/>
    </source>
</evidence>
<organism evidence="16 17">
    <name type="scientific">Candidatus Scybalenecus merdavium</name>
    <dbReference type="NCBI Taxonomy" id="2840939"/>
    <lineage>
        <taxon>Bacteria</taxon>
        <taxon>Bacillati</taxon>
        <taxon>Bacillota</taxon>
        <taxon>Clostridia</taxon>
        <taxon>Eubacteriales</taxon>
        <taxon>Oscillospiraceae</taxon>
        <taxon>Oscillospiraceae incertae sedis</taxon>
        <taxon>Candidatus Scybalenecus</taxon>
    </lineage>
</organism>
<feature type="domain" description="PTS EIIC type-1" evidence="15">
    <location>
        <begin position="107"/>
        <end position="476"/>
    </location>
</feature>
<evidence type="ECO:0000256" key="7">
    <source>
        <dbReference type="ARBA" id="ARBA00022692"/>
    </source>
</evidence>
<dbReference type="InterPro" id="IPR036878">
    <property type="entry name" value="Glu_permease_IIB"/>
</dbReference>
<dbReference type="InterPro" id="IPR001996">
    <property type="entry name" value="PTS_IIB_1"/>
</dbReference>
<dbReference type="NCBIfam" id="TIGR01992">
    <property type="entry name" value="PTS-IIBC-Tre"/>
    <property type="match status" value="1"/>
</dbReference>
<evidence type="ECO:0000256" key="5">
    <source>
        <dbReference type="ARBA" id="ARBA00022679"/>
    </source>
</evidence>
<dbReference type="EMBL" id="DVNM01000022">
    <property type="protein sequence ID" value="HIU69146.1"/>
    <property type="molecule type" value="Genomic_DNA"/>
</dbReference>
<dbReference type="Pfam" id="PF00367">
    <property type="entry name" value="PTS_EIIB"/>
    <property type="match status" value="1"/>
</dbReference>
<dbReference type="PROSITE" id="PS51098">
    <property type="entry name" value="PTS_EIIB_TYPE_1"/>
    <property type="match status" value="1"/>
</dbReference>
<keyword evidence="7 12" id="KW-0812">Transmembrane</keyword>
<feature type="transmembrane region" description="Helical" evidence="12">
    <location>
        <begin position="229"/>
        <end position="248"/>
    </location>
</feature>
<accession>A0A9D1MU43</accession>
<dbReference type="Proteomes" id="UP000824125">
    <property type="component" value="Unassembled WGS sequence"/>
</dbReference>
<feature type="transmembrane region" description="Helical" evidence="12">
    <location>
        <begin position="112"/>
        <end position="133"/>
    </location>
</feature>
<evidence type="ECO:0000313" key="17">
    <source>
        <dbReference type="Proteomes" id="UP000824125"/>
    </source>
</evidence>
<keyword evidence="4" id="KW-0762">Sugar transport</keyword>
<evidence type="ECO:0000256" key="2">
    <source>
        <dbReference type="ARBA" id="ARBA00022448"/>
    </source>
</evidence>
<dbReference type="Pfam" id="PF00358">
    <property type="entry name" value="PTS_EIIA_1"/>
    <property type="match status" value="1"/>
</dbReference>
<feature type="transmembrane region" description="Helical" evidence="12">
    <location>
        <begin position="306"/>
        <end position="324"/>
    </location>
</feature>
<reference evidence="16" key="1">
    <citation type="submission" date="2020-10" db="EMBL/GenBank/DDBJ databases">
        <authorList>
            <person name="Gilroy R."/>
        </authorList>
    </citation>
    <scope>NUCLEOTIDE SEQUENCE</scope>
    <source>
        <strain evidence="16">CHK176-6737</strain>
    </source>
</reference>
<dbReference type="PROSITE" id="PS01035">
    <property type="entry name" value="PTS_EIIB_TYPE_1_CYS"/>
    <property type="match status" value="1"/>
</dbReference>
<dbReference type="GO" id="GO:0015574">
    <property type="term" value="F:trehalose transmembrane transporter activity"/>
    <property type="evidence" value="ECO:0007669"/>
    <property type="project" value="InterPro"/>
</dbReference>
<evidence type="ECO:0000259" key="14">
    <source>
        <dbReference type="PROSITE" id="PS51098"/>
    </source>
</evidence>
<dbReference type="Gene3D" id="3.30.1360.60">
    <property type="entry name" value="Glucose permease domain IIB"/>
    <property type="match status" value="1"/>
</dbReference>
<dbReference type="FunFam" id="3.30.1360.60:FF:000001">
    <property type="entry name" value="PTS system glucose-specific IIBC component PtsG"/>
    <property type="match status" value="1"/>
</dbReference>
<dbReference type="NCBIfam" id="NF008236">
    <property type="entry name" value="PRK11007.1"/>
    <property type="match status" value="1"/>
</dbReference>
<dbReference type="InterPro" id="IPR001127">
    <property type="entry name" value="PTS_EIIA_1_perm"/>
</dbReference>
<dbReference type="GO" id="GO:0016301">
    <property type="term" value="F:kinase activity"/>
    <property type="evidence" value="ECO:0007669"/>
    <property type="project" value="UniProtKB-KW"/>
</dbReference>
<keyword evidence="3" id="KW-1003">Cell membrane</keyword>
<comment type="caution">
    <text evidence="16">The sequence shown here is derived from an EMBL/GenBank/DDBJ whole genome shotgun (WGS) entry which is preliminary data.</text>
</comment>
<dbReference type="PANTHER" id="PTHR30175">
    <property type="entry name" value="PHOSPHOTRANSFERASE SYSTEM TRANSPORT PROTEIN"/>
    <property type="match status" value="1"/>
</dbReference>
<keyword evidence="10 12" id="KW-0472">Membrane</keyword>
<evidence type="ECO:0000256" key="6">
    <source>
        <dbReference type="ARBA" id="ARBA00022683"/>
    </source>
</evidence>
<feature type="domain" description="PTS EIIB type-1" evidence="14">
    <location>
        <begin position="5"/>
        <end position="87"/>
    </location>
</feature>
<dbReference type="InterPro" id="IPR003352">
    <property type="entry name" value="PTS_EIIC"/>
</dbReference>
<comment type="subcellular location">
    <subcellularLocation>
        <location evidence="1">Cell membrane</location>
        <topology evidence="1">Multi-pass membrane protein</topology>
    </subcellularLocation>
</comment>
<dbReference type="Pfam" id="PF02378">
    <property type="entry name" value="PTS_EIIC"/>
    <property type="match status" value="1"/>
</dbReference>
<dbReference type="AlphaFoldDB" id="A0A9D1MU43"/>
<dbReference type="EC" id="2.7.1.201" evidence="16"/>
<keyword evidence="9 12" id="KW-1133">Transmembrane helix</keyword>
<evidence type="ECO:0000256" key="4">
    <source>
        <dbReference type="ARBA" id="ARBA00022597"/>
    </source>
</evidence>
<evidence type="ECO:0000313" key="16">
    <source>
        <dbReference type="EMBL" id="HIU69146.1"/>
    </source>
</evidence>
<dbReference type="Gene3D" id="2.70.70.10">
    <property type="entry name" value="Glucose Permease (Domain IIA)"/>
    <property type="match status" value="1"/>
</dbReference>
<dbReference type="InterPro" id="IPR018113">
    <property type="entry name" value="PTrfase_EIIB_Cys"/>
</dbReference>
<gene>
    <name evidence="16" type="primary">treP</name>
    <name evidence="16" type="ORF">IAD23_04235</name>
</gene>
<dbReference type="FunFam" id="2.70.70.10:FF:000001">
    <property type="entry name" value="PTS system glucose-specific IIA component"/>
    <property type="match status" value="1"/>
</dbReference>
<evidence type="ECO:0000259" key="13">
    <source>
        <dbReference type="PROSITE" id="PS51093"/>
    </source>
</evidence>
<keyword evidence="6" id="KW-0598">Phosphotransferase system</keyword>
<evidence type="ECO:0000256" key="8">
    <source>
        <dbReference type="ARBA" id="ARBA00022777"/>
    </source>
</evidence>
<feature type="transmembrane region" description="Helical" evidence="12">
    <location>
        <begin position="260"/>
        <end position="286"/>
    </location>
</feature>
<dbReference type="PROSITE" id="PS51093">
    <property type="entry name" value="PTS_EIIA_TYPE_1"/>
    <property type="match status" value="1"/>
</dbReference>
<evidence type="ECO:0000256" key="11">
    <source>
        <dbReference type="PROSITE-ProRule" id="PRU00421"/>
    </source>
</evidence>
<reference evidence="16" key="2">
    <citation type="journal article" date="2021" name="PeerJ">
        <title>Extensive microbial diversity within the chicken gut microbiome revealed by metagenomics and culture.</title>
        <authorList>
            <person name="Gilroy R."/>
            <person name="Ravi A."/>
            <person name="Getino M."/>
            <person name="Pursley I."/>
            <person name="Horton D.L."/>
            <person name="Alikhan N.F."/>
            <person name="Baker D."/>
            <person name="Gharbi K."/>
            <person name="Hall N."/>
            <person name="Watson M."/>
            <person name="Adriaenssens E.M."/>
            <person name="Foster-Nyarko E."/>
            <person name="Jarju S."/>
            <person name="Secka A."/>
            <person name="Antonio M."/>
            <person name="Oren A."/>
            <person name="Chaudhuri R.R."/>
            <person name="La Ragione R."/>
            <person name="Hildebrand F."/>
            <person name="Pallen M.J."/>
        </authorList>
    </citation>
    <scope>NUCLEOTIDE SEQUENCE</scope>
    <source>
        <strain evidence="16">CHK176-6737</strain>
    </source>
</reference>
<evidence type="ECO:0000256" key="1">
    <source>
        <dbReference type="ARBA" id="ARBA00004651"/>
    </source>
</evidence>
<dbReference type="InterPro" id="IPR011296">
    <property type="entry name" value="PTS_IIBC_treh"/>
</dbReference>
<sequence>MAKYQNDVRELLQYIGGKENIQAVSHCMTRMRFVLVDADKADKKAIENIPAVKGTFTQAGQFQVIIGNDVAVFYKEFTQNAGIEGVSKDAVKAAANKKQPWIQRAMGVLGEIFAPLIPALICGGLILGIRNIIGEINFFNDGTQSLADISQFWAGMYSFLWLIGEAVFHMLPVGIVWSITKKMGTTQILGIILGLTLVSPQLLNGFSVADTAAADIPVWDFGFIEIQMIGYQGQVIAAMLAGFVLVYLEKFFKKICPEVISMIVVPFCSLVPAVIIAHTIVGPIGWRIGDAIANVVYAGLTSNVRWLFAAVFGFFYAPIVMTGLHHMTNAIDSQLVNTYQGTILWPLIALSNIAQGSAVLGMIVLQKKNERAQQVNISACISCYLGVTEPALFGVNMKYGFPLICGMTGSACAAVISVGTGVEAFSIGVGGLPGILSIKPEYWLQFLIAMAVAIVLPFVLTMIIGSRKLSAEDRGLHIAAQAAAETADAVTAQADAPELTGTDTSSAPAESESAMSRDAGEILAPLSGRVVPLEEIPDEVFSQGVLGDGIGIDPTDSTVLAPADATVSSVIEDSRHACGLELANGIELLIHVGIDTVSMNGDGFALHVKEGDRVKRGDKLITFDPEKIKAAGHPTITAFLVTEPNDFTVTFAPGGTQADAAQTAIMHYSKEQ</sequence>
<feature type="transmembrane region" description="Helical" evidence="12">
    <location>
        <begin position="344"/>
        <end position="365"/>
    </location>
</feature>
<feature type="domain" description="PTS EIIA type-1" evidence="13">
    <location>
        <begin position="538"/>
        <end position="643"/>
    </location>
</feature>
<feature type="transmembrane region" description="Helical" evidence="12">
    <location>
        <begin position="153"/>
        <end position="176"/>
    </location>
</feature>
<dbReference type="NCBIfam" id="TIGR00826">
    <property type="entry name" value="EIIB_glc"/>
    <property type="match status" value="1"/>
</dbReference>
<evidence type="ECO:0000256" key="3">
    <source>
        <dbReference type="ARBA" id="ARBA00022475"/>
    </source>
</evidence>
<keyword evidence="8" id="KW-0418">Kinase</keyword>
<feature type="transmembrane region" description="Helical" evidence="12">
    <location>
        <begin position="442"/>
        <end position="464"/>
    </location>
</feature>
<dbReference type="GO" id="GO:0090589">
    <property type="term" value="F:protein-phosphocysteine-trehalose phosphotransferase system transporter activity"/>
    <property type="evidence" value="ECO:0007669"/>
    <property type="project" value="TreeGrafter"/>
</dbReference>
<protein>
    <submittedName>
        <fullName evidence="16">PTS system trehalose-specific EIIBC component</fullName>
        <ecNumber evidence="16">2.7.1.201</ecNumber>
    </submittedName>
</protein>
<feature type="active site" description="Phosphocysteine intermediate; for EIIB activity" evidence="11">
    <location>
        <position position="27"/>
    </location>
</feature>